<dbReference type="Proteomes" id="UP000034785">
    <property type="component" value="Unassembled WGS sequence"/>
</dbReference>
<organism evidence="1 2">
    <name type="scientific">Candidatus Daviesbacteria bacterium GW2011_GWA2_42_7</name>
    <dbReference type="NCBI Taxonomy" id="1618425"/>
    <lineage>
        <taxon>Bacteria</taxon>
        <taxon>Candidatus Daviesiibacteriota</taxon>
    </lineage>
</organism>
<evidence type="ECO:0000313" key="2">
    <source>
        <dbReference type="Proteomes" id="UP000034785"/>
    </source>
</evidence>
<protein>
    <recommendedName>
        <fullName evidence="3">Type II toxin-antitoxin system HicA family toxin</fullName>
    </recommendedName>
</protein>
<name>A0A0G1B8W8_9BACT</name>
<evidence type="ECO:0000313" key="1">
    <source>
        <dbReference type="EMBL" id="KKS69707.1"/>
    </source>
</evidence>
<evidence type="ECO:0008006" key="3">
    <source>
        <dbReference type="Google" id="ProtNLM"/>
    </source>
</evidence>
<dbReference type="EMBL" id="LCEJ01000047">
    <property type="protein sequence ID" value="KKS69707.1"/>
    <property type="molecule type" value="Genomic_DNA"/>
</dbReference>
<dbReference type="AlphaFoldDB" id="A0A0G1B8W8"/>
<comment type="caution">
    <text evidence="1">The sequence shown here is derived from an EMBL/GenBank/DDBJ whole genome shotgun (WGS) entry which is preliminary data.</text>
</comment>
<proteinExistence type="predicted"/>
<reference evidence="1 2" key="1">
    <citation type="journal article" date="2015" name="Nature">
        <title>rRNA introns, odd ribosomes, and small enigmatic genomes across a large radiation of phyla.</title>
        <authorList>
            <person name="Brown C.T."/>
            <person name="Hug L.A."/>
            <person name="Thomas B.C."/>
            <person name="Sharon I."/>
            <person name="Castelle C.J."/>
            <person name="Singh A."/>
            <person name="Wilkins M.J."/>
            <person name="Williams K.H."/>
            <person name="Banfield J.F."/>
        </authorList>
    </citation>
    <scope>NUCLEOTIDE SEQUENCE [LARGE SCALE GENOMIC DNA]</scope>
</reference>
<gene>
    <name evidence="1" type="ORF">UV41_C0047G0007</name>
</gene>
<sequence>MVFMKCYGSKELVKCLLKLGFKPNNQNATSHQKYSAPDSCKIDLGDRNFVMVQTNRREFDPHARTRYKAEIKRLGFSESEILKCLK</sequence>
<accession>A0A0G1B8W8</accession>